<evidence type="ECO:0000313" key="5">
    <source>
        <dbReference type="Proteomes" id="UP001185092"/>
    </source>
</evidence>
<sequence>MKYVIIEDEKPNARMLEMYISELRPKWSLVSVFDRVTTFVEYFSKSEYPDLIFMDIQLKDGLCFEIFDKLDVECPIVFTTAFDQYAIRAFEVNSIDYLLKPVEEDKLLHAFEKFEKLHAQDDEVSEKVDYSRIMETIKNGTKVYRNRFMVSGPKSYFKIDVKEIAFFKSEGGACLAHMFDGKEHVLEQTLEKLEFQLDPEHFFRANRGVILNIDAIDNFEPYFGGKLTVNLKKDICEPITVSRLKANSFKSWVDAW</sequence>
<keyword evidence="1" id="KW-0597">Phosphoprotein</keyword>
<protein>
    <submittedName>
        <fullName evidence="4">DNA-binding LytR/AlgR family response regulator</fullName>
    </submittedName>
</protein>
<proteinExistence type="predicted"/>
<dbReference type="PANTHER" id="PTHR37299:SF1">
    <property type="entry name" value="STAGE 0 SPORULATION PROTEIN A HOMOLOG"/>
    <property type="match status" value="1"/>
</dbReference>
<dbReference type="AlphaFoldDB" id="A0AAE3XPK7"/>
<dbReference type="InterPro" id="IPR011006">
    <property type="entry name" value="CheY-like_superfamily"/>
</dbReference>
<dbReference type="FunFam" id="3.40.50.2300:FF:000361">
    <property type="entry name" value="Two-component system response regulator"/>
    <property type="match status" value="1"/>
</dbReference>
<gene>
    <name evidence="4" type="ORF">HNQ88_001976</name>
</gene>
<dbReference type="PROSITE" id="PS50110">
    <property type="entry name" value="RESPONSE_REGULATORY"/>
    <property type="match status" value="1"/>
</dbReference>
<evidence type="ECO:0000259" key="3">
    <source>
        <dbReference type="PROSITE" id="PS50930"/>
    </source>
</evidence>
<dbReference type="InterPro" id="IPR007492">
    <property type="entry name" value="LytTR_DNA-bd_dom"/>
</dbReference>
<dbReference type="RefSeq" id="WP_309938444.1">
    <property type="nucleotide sequence ID" value="NZ_AP025305.1"/>
</dbReference>
<evidence type="ECO:0000259" key="2">
    <source>
        <dbReference type="PROSITE" id="PS50110"/>
    </source>
</evidence>
<evidence type="ECO:0000313" key="4">
    <source>
        <dbReference type="EMBL" id="MDR6238939.1"/>
    </source>
</evidence>
<feature type="domain" description="Response regulatory" evidence="2">
    <location>
        <begin position="2"/>
        <end position="115"/>
    </location>
</feature>
<dbReference type="Gene3D" id="3.40.50.2300">
    <property type="match status" value="1"/>
</dbReference>
<name>A0AAE3XPK7_9BACT</name>
<dbReference type="SMART" id="SM00448">
    <property type="entry name" value="REC"/>
    <property type="match status" value="1"/>
</dbReference>
<dbReference type="PROSITE" id="PS50930">
    <property type="entry name" value="HTH_LYTTR"/>
    <property type="match status" value="1"/>
</dbReference>
<dbReference type="EMBL" id="JAVDQD010000002">
    <property type="protein sequence ID" value="MDR6238939.1"/>
    <property type="molecule type" value="Genomic_DNA"/>
</dbReference>
<evidence type="ECO:0000256" key="1">
    <source>
        <dbReference type="PROSITE-ProRule" id="PRU00169"/>
    </source>
</evidence>
<feature type="domain" description="HTH LytTR-type" evidence="3">
    <location>
        <begin position="148"/>
        <end position="255"/>
    </location>
</feature>
<keyword evidence="5" id="KW-1185">Reference proteome</keyword>
<dbReference type="GO" id="GO:0000156">
    <property type="term" value="F:phosphorelay response regulator activity"/>
    <property type="evidence" value="ECO:0007669"/>
    <property type="project" value="InterPro"/>
</dbReference>
<dbReference type="GO" id="GO:0003677">
    <property type="term" value="F:DNA binding"/>
    <property type="evidence" value="ECO:0007669"/>
    <property type="project" value="UniProtKB-KW"/>
</dbReference>
<dbReference type="SUPFAM" id="SSF52172">
    <property type="entry name" value="CheY-like"/>
    <property type="match status" value="1"/>
</dbReference>
<organism evidence="4 5">
    <name type="scientific">Aureibacter tunicatorum</name>
    <dbReference type="NCBI Taxonomy" id="866807"/>
    <lineage>
        <taxon>Bacteria</taxon>
        <taxon>Pseudomonadati</taxon>
        <taxon>Bacteroidota</taxon>
        <taxon>Cytophagia</taxon>
        <taxon>Cytophagales</taxon>
        <taxon>Persicobacteraceae</taxon>
        <taxon>Aureibacter</taxon>
    </lineage>
</organism>
<accession>A0AAE3XPK7</accession>
<dbReference type="Pfam" id="PF04397">
    <property type="entry name" value="LytTR"/>
    <property type="match status" value="1"/>
</dbReference>
<dbReference type="SMART" id="SM00850">
    <property type="entry name" value="LytTR"/>
    <property type="match status" value="1"/>
</dbReference>
<keyword evidence="4" id="KW-0238">DNA-binding</keyword>
<dbReference type="Pfam" id="PF00072">
    <property type="entry name" value="Response_reg"/>
    <property type="match status" value="1"/>
</dbReference>
<dbReference type="InterPro" id="IPR046947">
    <property type="entry name" value="LytR-like"/>
</dbReference>
<dbReference type="Gene3D" id="2.40.50.1020">
    <property type="entry name" value="LytTr DNA-binding domain"/>
    <property type="match status" value="1"/>
</dbReference>
<reference evidence="4" key="1">
    <citation type="submission" date="2023-07" db="EMBL/GenBank/DDBJ databases">
        <title>Genomic Encyclopedia of Type Strains, Phase IV (KMG-IV): sequencing the most valuable type-strain genomes for metagenomic binning, comparative biology and taxonomic classification.</title>
        <authorList>
            <person name="Goeker M."/>
        </authorList>
    </citation>
    <scope>NUCLEOTIDE SEQUENCE</scope>
    <source>
        <strain evidence="4">DSM 26174</strain>
    </source>
</reference>
<dbReference type="PANTHER" id="PTHR37299">
    <property type="entry name" value="TRANSCRIPTIONAL REGULATOR-RELATED"/>
    <property type="match status" value="1"/>
</dbReference>
<dbReference type="InterPro" id="IPR001789">
    <property type="entry name" value="Sig_transdc_resp-reg_receiver"/>
</dbReference>
<comment type="caution">
    <text evidence="4">The sequence shown here is derived from an EMBL/GenBank/DDBJ whole genome shotgun (WGS) entry which is preliminary data.</text>
</comment>
<feature type="modified residue" description="4-aspartylphosphate" evidence="1">
    <location>
        <position position="55"/>
    </location>
</feature>
<dbReference type="Proteomes" id="UP001185092">
    <property type="component" value="Unassembled WGS sequence"/>
</dbReference>